<dbReference type="Proteomes" id="UP000051950">
    <property type="component" value="Unassembled WGS sequence"/>
</dbReference>
<keyword evidence="3" id="KW-1185">Reference proteome</keyword>
<evidence type="ECO:0000259" key="1">
    <source>
        <dbReference type="PROSITE" id="PS50943"/>
    </source>
</evidence>
<feature type="domain" description="HTH cro/C1-type" evidence="1">
    <location>
        <begin position="15"/>
        <end position="71"/>
    </location>
</feature>
<dbReference type="EMBL" id="LMZQ01000007">
    <property type="protein sequence ID" value="KRT15879.1"/>
    <property type="molecule type" value="Genomic_DNA"/>
</dbReference>
<dbReference type="Gene3D" id="1.10.260.40">
    <property type="entry name" value="lambda repressor-like DNA-binding domains"/>
    <property type="match status" value="1"/>
</dbReference>
<dbReference type="STRING" id="687842.ASU31_12925"/>
<dbReference type="PROSITE" id="PS50943">
    <property type="entry name" value="HTH_CROC1"/>
    <property type="match status" value="1"/>
</dbReference>
<proteinExistence type="predicted"/>
<dbReference type="AlphaFoldDB" id="A0A0T5VPS5"/>
<dbReference type="GO" id="GO:0003677">
    <property type="term" value="F:DNA binding"/>
    <property type="evidence" value="ECO:0007669"/>
    <property type="project" value="InterPro"/>
</dbReference>
<protein>
    <recommendedName>
        <fullName evidence="1">HTH cro/C1-type domain-containing protein</fullName>
    </recommendedName>
</protein>
<dbReference type="SUPFAM" id="SSF47413">
    <property type="entry name" value="lambda repressor-like DNA-binding domains"/>
    <property type="match status" value="1"/>
</dbReference>
<organism evidence="2 3">
    <name type="scientific">Pedobacter ginsenosidimutans</name>
    <dbReference type="NCBI Taxonomy" id="687842"/>
    <lineage>
        <taxon>Bacteria</taxon>
        <taxon>Pseudomonadati</taxon>
        <taxon>Bacteroidota</taxon>
        <taxon>Sphingobacteriia</taxon>
        <taxon>Sphingobacteriales</taxon>
        <taxon>Sphingobacteriaceae</taxon>
        <taxon>Pedobacter</taxon>
    </lineage>
</organism>
<reference evidence="2 3" key="1">
    <citation type="submission" date="2015-11" db="EMBL/GenBank/DDBJ databases">
        <title>Sequence of Pedobacter ginsenosidimutans.</title>
        <authorList>
            <person name="Carson E."/>
            <person name="Keyser V."/>
            <person name="Newman J."/>
            <person name="Miller J."/>
        </authorList>
    </citation>
    <scope>NUCLEOTIDE SEQUENCE [LARGE SCALE GENOMIC DNA]</scope>
    <source>
        <strain evidence="2 3">KACC 14530</strain>
    </source>
</reference>
<dbReference type="InterPro" id="IPR010982">
    <property type="entry name" value="Lambda_DNA-bd_dom_sf"/>
</dbReference>
<dbReference type="InterPro" id="IPR001387">
    <property type="entry name" value="Cro/C1-type_HTH"/>
</dbReference>
<evidence type="ECO:0000313" key="3">
    <source>
        <dbReference type="Proteomes" id="UP000051950"/>
    </source>
</evidence>
<gene>
    <name evidence="2" type="ORF">ASU31_12925</name>
</gene>
<sequence length="79" mass="9123">MGMKSNFELAIVENVKRIRNQHKKYQPYIAMVLEVTDGYIGQIESVRSASMYSFDQLNKIAQEFNCSPKDFMPAESVQE</sequence>
<accession>A0A0T5VPS5</accession>
<dbReference type="CDD" id="cd00093">
    <property type="entry name" value="HTH_XRE"/>
    <property type="match status" value="1"/>
</dbReference>
<evidence type="ECO:0000313" key="2">
    <source>
        <dbReference type="EMBL" id="KRT15879.1"/>
    </source>
</evidence>
<comment type="caution">
    <text evidence="2">The sequence shown here is derived from an EMBL/GenBank/DDBJ whole genome shotgun (WGS) entry which is preliminary data.</text>
</comment>
<name>A0A0T5VPS5_9SPHI</name>